<evidence type="ECO:0000259" key="4">
    <source>
        <dbReference type="PROSITE" id="PS50010"/>
    </source>
</evidence>
<dbReference type="GO" id="GO:0005085">
    <property type="term" value="F:guanyl-nucleotide exchange factor activity"/>
    <property type="evidence" value="ECO:0007669"/>
    <property type="project" value="InterPro"/>
</dbReference>
<dbReference type="SUPFAM" id="SSF50729">
    <property type="entry name" value="PH domain-like"/>
    <property type="match status" value="1"/>
</dbReference>
<dbReference type="STRING" id="1754190.A0A1Y2DAB8"/>
<organism evidence="5 6">
    <name type="scientific">Neocallimastix californiae</name>
    <dbReference type="NCBI Taxonomy" id="1754190"/>
    <lineage>
        <taxon>Eukaryota</taxon>
        <taxon>Fungi</taxon>
        <taxon>Fungi incertae sedis</taxon>
        <taxon>Chytridiomycota</taxon>
        <taxon>Chytridiomycota incertae sedis</taxon>
        <taxon>Neocallimastigomycetes</taxon>
        <taxon>Neocallimastigales</taxon>
        <taxon>Neocallimastigaceae</taxon>
        <taxon>Neocallimastix</taxon>
    </lineage>
</organism>
<dbReference type="SUPFAM" id="SSF48065">
    <property type="entry name" value="DBL homology domain (DH-domain)"/>
    <property type="match status" value="1"/>
</dbReference>
<dbReference type="GO" id="GO:0035556">
    <property type="term" value="P:intracellular signal transduction"/>
    <property type="evidence" value="ECO:0007669"/>
    <property type="project" value="InterPro"/>
</dbReference>
<feature type="domain" description="DH" evidence="4">
    <location>
        <begin position="84"/>
        <end position="266"/>
    </location>
</feature>
<sequence length="549" mass="63529">MEPESLPNLSIPYESNTSLKNNVNKSESEIIGDPYQLKPKAEDNRKIESIEFINGPAKLKKKWVDFIGGQSVVDSMGLSKNDVKRQEIIYEMIDTERDYVNDLSIIIELYIQPLERDNIISKKDFNTLFSSIEQIYGVNKELLSLFENRQQENPFVSEIGDIWLTMNEYLKIYLLYCSNYAYALIKLENLKTSRSFSRFIYSQFQNPKSRGLTLDSFLIKPVQRICKYPLLLKELLKYTDESNKDYENLKNGYEKLQTVVNVVNGASKVVEAVYSLIELQSRFNPKISIVTASRKIKYKSEVTISIKKMSSPTSQTVSPIDQEIEKKQRIVFIFNDMLIIAKALSQEPNRLEKGKLKLIEKREFSDVEVDSGTETKDKDPNLINTIEITLNNPEAHGIIFCNSETEKEELLYQLTSSLKEYETNNAYTNNPKVVKRLPSEKVYSMISNMSKVATDIENDLNSKQDEEKLQEQEEEQTKDKEKEDDVPLSFDDKIKIGAIIIGLAVFSLFTLILFFKLCSHLEQYFYYYAPVVIISLFAIKNRNKFIKKD</sequence>
<dbReference type="PANTHER" id="PTHR45834">
    <property type="entry name" value="RHO GUANINE NUCLEOTIDE EXCHANGE FACTOR 9-RELATED"/>
    <property type="match status" value="1"/>
</dbReference>
<dbReference type="InterPro" id="IPR011993">
    <property type="entry name" value="PH-like_dom_sf"/>
</dbReference>
<evidence type="ECO:0000256" key="2">
    <source>
        <dbReference type="SAM" id="MobiDB-lite"/>
    </source>
</evidence>
<proteinExistence type="predicted"/>
<dbReference type="AlphaFoldDB" id="A0A1Y2DAB8"/>
<dbReference type="InterPro" id="IPR035899">
    <property type="entry name" value="DBL_dom_sf"/>
</dbReference>
<evidence type="ECO:0000256" key="3">
    <source>
        <dbReference type="SAM" id="Phobius"/>
    </source>
</evidence>
<keyword evidence="6" id="KW-1185">Reference proteome</keyword>
<evidence type="ECO:0000313" key="5">
    <source>
        <dbReference type="EMBL" id="ORY56212.1"/>
    </source>
</evidence>
<dbReference type="PROSITE" id="PS50010">
    <property type="entry name" value="DH_2"/>
    <property type="match status" value="1"/>
</dbReference>
<dbReference type="CDD" id="cd00160">
    <property type="entry name" value="RhoGEF"/>
    <property type="match status" value="1"/>
</dbReference>
<name>A0A1Y2DAB8_9FUNG</name>
<keyword evidence="3" id="KW-0472">Membrane</keyword>
<feature type="transmembrane region" description="Helical" evidence="3">
    <location>
        <begin position="496"/>
        <end position="517"/>
    </location>
</feature>
<feature type="coiled-coil region" evidence="1">
    <location>
        <begin position="453"/>
        <end position="483"/>
    </location>
</feature>
<dbReference type="InterPro" id="IPR001331">
    <property type="entry name" value="GDS_CDC24_CS"/>
</dbReference>
<feature type="region of interest" description="Disordered" evidence="2">
    <location>
        <begin position="1"/>
        <end position="20"/>
    </location>
</feature>
<dbReference type="Gene3D" id="1.20.900.10">
    <property type="entry name" value="Dbl homology (DH) domain"/>
    <property type="match status" value="1"/>
</dbReference>
<evidence type="ECO:0000256" key="1">
    <source>
        <dbReference type="SAM" id="Coils"/>
    </source>
</evidence>
<comment type="caution">
    <text evidence="5">The sequence shown here is derived from an EMBL/GenBank/DDBJ whole genome shotgun (WGS) entry which is preliminary data.</text>
</comment>
<dbReference type="InterPro" id="IPR000219">
    <property type="entry name" value="DH_dom"/>
</dbReference>
<gene>
    <name evidence="5" type="ORF">LY90DRAFT_669398</name>
</gene>
<accession>A0A1Y2DAB8</accession>
<dbReference type="SMART" id="SM00325">
    <property type="entry name" value="RhoGEF"/>
    <property type="match status" value="1"/>
</dbReference>
<protein>
    <submittedName>
        <fullName evidence="5">Dbl homology domain-containing protein</fullName>
    </submittedName>
</protein>
<keyword evidence="1" id="KW-0175">Coiled coil</keyword>
<dbReference type="Proteomes" id="UP000193920">
    <property type="component" value="Unassembled WGS sequence"/>
</dbReference>
<dbReference type="EMBL" id="MCOG01000074">
    <property type="protein sequence ID" value="ORY56212.1"/>
    <property type="molecule type" value="Genomic_DNA"/>
</dbReference>
<feature type="transmembrane region" description="Helical" evidence="3">
    <location>
        <begin position="523"/>
        <end position="539"/>
    </location>
</feature>
<dbReference type="Pfam" id="PF00621">
    <property type="entry name" value="RhoGEF"/>
    <property type="match status" value="1"/>
</dbReference>
<keyword evidence="3" id="KW-0812">Transmembrane</keyword>
<reference evidence="5 6" key="1">
    <citation type="submission" date="2016-08" db="EMBL/GenBank/DDBJ databases">
        <title>A Parts List for Fungal Cellulosomes Revealed by Comparative Genomics.</title>
        <authorList>
            <consortium name="DOE Joint Genome Institute"/>
            <person name="Haitjema C.H."/>
            <person name="Gilmore S.P."/>
            <person name="Henske J.K."/>
            <person name="Solomon K.V."/>
            <person name="De Groot R."/>
            <person name="Kuo A."/>
            <person name="Mondo S.J."/>
            <person name="Salamov A.A."/>
            <person name="Labutti K."/>
            <person name="Zhao Z."/>
            <person name="Chiniquy J."/>
            <person name="Barry K."/>
            <person name="Brewer H.M."/>
            <person name="Purvine S.O."/>
            <person name="Wright A.T."/>
            <person name="Boxma B."/>
            <person name="Van Alen T."/>
            <person name="Hackstein J.H."/>
            <person name="Baker S.E."/>
            <person name="Grigoriev I.V."/>
            <person name="O'Malley M.A."/>
        </authorList>
    </citation>
    <scope>NUCLEOTIDE SEQUENCE [LARGE SCALE GENOMIC DNA]</scope>
    <source>
        <strain evidence="5 6">G1</strain>
    </source>
</reference>
<dbReference type="OrthoDB" id="1716625at2759"/>
<dbReference type="PANTHER" id="PTHR45834:SF3">
    <property type="entry name" value="RHO GUANINE NUCLEOTIDE EXCHANGE FACTOR 3, ISOFORM L"/>
    <property type="match status" value="1"/>
</dbReference>
<dbReference type="Gene3D" id="2.30.29.30">
    <property type="entry name" value="Pleckstrin-homology domain (PH domain)/Phosphotyrosine-binding domain (PTB)"/>
    <property type="match status" value="1"/>
</dbReference>
<keyword evidence="3" id="KW-1133">Transmembrane helix</keyword>
<evidence type="ECO:0000313" key="6">
    <source>
        <dbReference type="Proteomes" id="UP000193920"/>
    </source>
</evidence>
<dbReference type="PROSITE" id="PS00741">
    <property type="entry name" value="DH_1"/>
    <property type="match status" value="1"/>
</dbReference>
<dbReference type="GO" id="GO:0005829">
    <property type="term" value="C:cytosol"/>
    <property type="evidence" value="ECO:0007669"/>
    <property type="project" value="TreeGrafter"/>
</dbReference>
<dbReference type="InterPro" id="IPR053086">
    <property type="entry name" value="RhoGEF_domain"/>
</dbReference>